<dbReference type="AlphaFoldDB" id="A0A8J6YU19"/>
<sequence>MALTRLHEIHARRFGRNLGVGLCLLAFVALVFGLTIAKVSGQGATEGFDHVLRPDMVPPAAEAPGE</sequence>
<protein>
    <submittedName>
        <fullName evidence="1">Uncharacterized protein</fullName>
    </submittedName>
</protein>
<name>A0A8J6YU19_9RHOB</name>
<keyword evidence="2" id="KW-1185">Reference proteome</keyword>
<proteinExistence type="predicted"/>
<evidence type="ECO:0000313" key="2">
    <source>
        <dbReference type="Proteomes" id="UP000609121"/>
    </source>
</evidence>
<organism evidence="1 2">
    <name type="scientific">Mangrovicoccus algicola</name>
    <dbReference type="NCBI Taxonomy" id="2771008"/>
    <lineage>
        <taxon>Bacteria</taxon>
        <taxon>Pseudomonadati</taxon>
        <taxon>Pseudomonadota</taxon>
        <taxon>Alphaproteobacteria</taxon>
        <taxon>Rhodobacterales</taxon>
        <taxon>Paracoccaceae</taxon>
        <taxon>Mangrovicoccus</taxon>
    </lineage>
</organism>
<dbReference type="RefSeq" id="WP_193180787.1">
    <property type="nucleotide sequence ID" value="NZ_JACVXA010000012.1"/>
</dbReference>
<comment type="caution">
    <text evidence="1">The sequence shown here is derived from an EMBL/GenBank/DDBJ whole genome shotgun (WGS) entry which is preliminary data.</text>
</comment>
<gene>
    <name evidence="1" type="ORF">ICN82_06155</name>
</gene>
<dbReference type="EMBL" id="JACVXA010000012">
    <property type="protein sequence ID" value="MBE3637787.1"/>
    <property type="molecule type" value="Genomic_DNA"/>
</dbReference>
<dbReference type="Proteomes" id="UP000609121">
    <property type="component" value="Unassembled WGS sequence"/>
</dbReference>
<reference evidence="1" key="1">
    <citation type="submission" date="2020-09" db="EMBL/GenBank/DDBJ databases">
        <title>A novel bacterium of genus Mangrovicoccus, isolated from South China Sea.</title>
        <authorList>
            <person name="Huang H."/>
            <person name="Mo K."/>
            <person name="Hu Y."/>
        </authorList>
    </citation>
    <scope>NUCLEOTIDE SEQUENCE</scope>
    <source>
        <strain evidence="1">HB182678</strain>
    </source>
</reference>
<evidence type="ECO:0000313" key="1">
    <source>
        <dbReference type="EMBL" id="MBE3637787.1"/>
    </source>
</evidence>
<accession>A0A8J6YU19</accession>